<name>A0A1R1XU02_9FUNG</name>
<gene>
    <name evidence="1" type="ORF">AYI70_g5604</name>
</gene>
<dbReference type="EMBL" id="LSSN01001862">
    <property type="protein sequence ID" value="OMJ18029.1"/>
    <property type="molecule type" value="Genomic_DNA"/>
</dbReference>
<protein>
    <submittedName>
        <fullName evidence="1">Uncharacterized protein</fullName>
    </submittedName>
</protein>
<accession>A0A1R1XU02</accession>
<sequence>MGSIKVPVKAFRVEISFKPSRRVDIPYRN</sequence>
<dbReference type="AlphaFoldDB" id="A0A1R1XU02"/>
<evidence type="ECO:0000313" key="1">
    <source>
        <dbReference type="EMBL" id="OMJ18029.1"/>
    </source>
</evidence>
<proteinExistence type="predicted"/>
<keyword evidence="2" id="KW-1185">Reference proteome</keyword>
<reference evidence="1 2" key="1">
    <citation type="submission" date="2017-01" db="EMBL/GenBank/DDBJ databases">
        <authorList>
            <person name="Mah S.A."/>
            <person name="Swanson W.J."/>
            <person name="Moy G.W."/>
            <person name="Vacquier V.D."/>
        </authorList>
    </citation>
    <scope>NUCLEOTIDE SEQUENCE [LARGE SCALE GENOMIC DNA]</scope>
    <source>
        <strain evidence="1 2">GSMNP</strain>
    </source>
</reference>
<comment type="caution">
    <text evidence="1">The sequence shown here is derived from an EMBL/GenBank/DDBJ whole genome shotgun (WGS) entry which is preliminary data.</text>
</comment>
<organism evidence="1 2">
    <name type="scientific">Smittium culicis</name>
    <dbReference type="NCBI Taxonomy" id="133412"/>
    <lineage>
        <taxon>Eukaryota</taxon>
        <taxon>Fungi</taxon>
        <taxon>Fungi incertae sedis</taxon>
        <taxon>Zoopagomycota</taxon>
        <taxon>Kickxellomycotina</taxon>
        <taxon>Harpellomycetes</taxon>
        <taxon>Harpellales</taxon>
        <taxon>Legeriomycetaceae</taxon>
        <taxon>Smittium</taxon>
    </lineage>
</organism>
<dbReference type="Proteomes" id="UP000187283">
    <property type="component" value="Unassembled WGS sequence"/>
</dbReference>
<feature type="non-terminal residue" evidence="1">
    <location>
        <position position="29"/>
    </location>
</feature>
<evidence type="ECO:0000313" key="2">
    <source>
        <dbReference type="Proteomes" id="UP000187283"/>
    </source>
</evidence>